<evidence type="ECO:0000313" key="1">
    <source>
        <dbReference type="Proteomes" id="UP000025227"/>
    </source>
</evidence>
<accession>A0A7I4XVZ7</accession>
<evidence type="ECO:0000313" key="2">
    <source>
        <dbReference type="WBParaSite" id="HCON_00011170-00001"/>
    </source>
</evidence>
<dbReference type="AlphaFoldDB" id="A0A7I4XVZ7"/>
<sequence length="137" mass="15699">MIPLFKKTKNIRHCTHLFDTVVLPALTYDSETWTLRKQDERAVRVTQCALERTMLGISLYTQVQKRIRSSELRHLTKIKGAVNYAKKSKIRWAGHVCYFVIIVRAGRLLNGSLETSKEHQEAAGAIVSHLHGSSERR</sequence>
<dbReference type="Proteomes" id="UP000025227">
    <property type="component" value="Unplaced"/>
</dbReference>
<protein>
    <submittedName>
        <fullName evidence="2">Endonuclease-reverse transcriptase</fullName>
    </submittedName>
</protein>
<proteinExistence type="predicted"/>
<name>A0A7I4XVZ7_HAECO</name>
<dbReference type="WBParaSite" id="HCON_00011170-00001">
    <property type="protein sequence ID" value="HCON_00011170-00001"/>
    <property type="gene ID" value="HCON_00011170"/>
</dbReference>
<reference evidence="2" key="1">
    <citation type="submission" date="2020-12" db="UniProtKB">
        <authorList>
            <consortium name="WormBaseParasite"/>
        </authorList>
    </citation>
    <scope>IDENTIFICATION</scope>
    <source>
        <strain evidence="2">MHco3</strain>
    </source>
</reference>
<organism evidence="1 2">
    <name type="scientific">Haemonchus contortus</name>
    <name type="common">Barber pole worm</name>
    <dbReference type="NCBI Taxonomy" id="6289"/>
    <lineage>
        <taxon>Eukaryota</taxon>
        <taxon>Metazoa</taxon>
        <taxon>Ecdysozoa</taxon>
        <taxon>Nematoda</taxon>
        <taxon>Chromadorea</taxon>
        <taxon>Rhabditida</taxon>
        <taxon>Rhabditina</taxon>
        <taxon>Rhabditomorpha</taxon>
        <taxon>Strongyloidea</taxon>
        <taxon>Trichostrongylidae</taxon>
        <taxon>Haemonchus</taxon>
    </lineage>
</organism>
<keyword evidence="1" id="KW-1185">Reference proteome</keyword>
<dbReference type="OrthoDB" id="407509at2759"/>